<feature type="domain" description="DNA-binding protein H-NS-like C-terminal" evidence="6">
    <location>
        <begin position="55"/>
        <end position="99"/>
    </location>
</feature>
<feature type="region of interest" description="Disordered" evidence="5">
    <location>
        <begin position="49"/>
        <end position="79"/>
    </location>
</feature>
<evidence type="ECO:0000256" key="2">
    <source>
        <dbReference type="ARBA" id="ARBA00010610"/>
    </source>
</evidence>
<dbReference type="SUPFAM" id="SSF81273">
    <property type="entry name" value="H-NS histone-like proteins"/>
    <property type="match status" value="1"/>
</dbReference>
<keyword evidence="8" id="KW-1185">Reference proteome</keyword>
<evidence type="ECO:0000259" key="6">
    <source>
        <dbReference type="SMART" id="SM00528"/>
    </source>
</evidence>
<organism evidence="7 8">
    <name type="scientific">Thiomonas bhubaneswarensis</name>
    <dbReference type="NCBI Taxonomy" id="339866"/>
    <lineage>
        <taxon>Bacteria</taxon>
        <taxon>Pseudomonadati</taxon>
        <taxon>Pseudomonadota</taxon>
        <taxon>Betaproteobacteria</taxon>
        <taxon>Burkholderiales</taxon>
        <taxon>Thiomonas</taxon>
    </lineage>
</organism>
<keyword evidence="3" id="KW-0963">Cytoplasm</keyword>
<dbReference type="Gene3D" id="4.10.430.10">
    <property type="entry name" value="Histone-like protein H-NS, C-terminal domain"/>
    <property type="match status" value="1"/>
</dbReference>
<evidence type="ECO:0000256" key="5">
    <source>
        <dbReference type="SAM" id="MobiDB-lite"/>
    </source>
</evidence>
<evidence type="ECO:0000256" key="1">
    <source>
        <dbReference type="ARBA" id="ARBA00004453"/>
    </source>
</evidence>
<reference evidence="8" key="1">
    <citation type="submission" date="2015-08" db="EMBL/GenBank/DDBJ databases">
        <authorList>
            <person name="Varghese N."/>
        </authorList>
    </citation>
    <scope>NUCLEOTIDE SEQUENCE [LARGE SCALE GENOMIC DNA]</scope>
    <source>
        <strain evidence="8">DSM 18181</strain>
    </source>
</reference>
<dbReference type="OrthoDB" id="5297879at2"/>
<evidence type="ECO:0000313" key="7">
    <source>
        <dbReference type="EMBL" id="CUA94846.1"/>
    </source>
</evidence>
<protein>
    <submittedName>
        <fullName evidence="7">DNA-binding protein H-NS</fullName>
    </submittedName>
</protein>
<comment type="similarity">
    <text evidence="2">Belongs to the histone-like protein H-NS family.</text>
</comment>
<dbReference type="PANTHER" id="PTHR38097:SF2">
    <property type="entry name" value="DNA-BINDING PROTEIN STPA"/>
    <property type="match status" value="1"/>
</dbReference>
<dbReference type="SMART" id="SM00528">
    <property type="entry name" value="HNS"/>
    <property type="match status" value="1"/>
</dbReference>
<dbReference type="GO" id="GO:0003677">
    <property type="term" value="F:DNA binding"/>
    <property type="evidence" value="ECO:0007669"/>
    <property type="project" value="UniProtKB-KW"/>
</dbReference>
<dbReference type="GO" id="GO:0009295">
    <property type="term" value="C:nucleoid"/>
    <property type="evidence" value="ECO:0007669"/>
    <property type="project" value="UniProtKB-SubCell"/>
</dbReference>
<gene>
    <name evidence="7" type="ORF">Ga0061069_102239</name>
</gene>
<dbReference type="Pfam" id="PF00816">
    <property type="entry name" value="Histone_HNS"/>
    <property type="match status" value="1"/>
</dbReference>
<name>A0A0K6HVH9_9BURK</name>
<evidence type="ECO:0000313" key="8">
    <source>
        <dbReference type="Proteomes" id="UP000183649"/>
    </source>
</evidence>
<proteinExistence type="inferred from homology"/>
<dbReference type="InterPro" id="IPR037150">
    <property type="entry name" value="H-NS_C_dom_sf"/>
</dbReference>
<dbReference type="Proteomes" id="UP000183649">
    <property type="component" value="Unassembled WGS sequence"/>
</dbReference>
<dbReference type="RefSeq" id="WP_055449822.1">
    <property type="nucleotide sequence ID" value="NZ_CYHF01000002.1"/>
</dbReference>
<dbReference type="EMBL" id="CYHF01000002">
    <property type="protein sequence ID" value="CUA94846.1"/>
    <property type="molecule type" value="Genomic_DNA"/>
</dbReference>
<keyword evidence="4 7" id="KW-0238">DNA-binding</keyword>
<dbReference type="PANTHER" id="PTHR38097">
    <property type="match status" value="1"/>
</dbReference>
<dbReference type="STRING" id="339866.GCA_001418255_00763"/>
<evidence type="ECO:0000256" key="4">
    <source>
        <dbReference type="ARBA" id="ARBA00023125"/>
    </source>
</evidence>
<sequence length="99" mass="10804">MATYKELQAQIEALKQQAEAQRKAELAAVVNDIRAKMDEYGITLADLGSRRGGASSKGSTVAPKYRNAQTGETWTGRGKMPRWLQSAVDSGKSKESFLI</sequence>
<accession>A0A0K6HVH9</accession>
<comment type="subcellular location">
    <subcellularLocation>
        <location evidence="1">Cytoplasm</location>
        <location evidence="1">Nucleoid</location>
    </subcellularLocation>
</comment>
<evidence type="ECO:0000256" key="3">
    <source>
        <dbReference type="ARBA" id="ARBA00022490"/>
    </source>
</evidence>
<dbReference type="AlphaFoldDB" id="A0A0K6HVH9"/>
<dbReference type="InterPro" id="IPR027444">
    <property type="entry name" value="H-NS_C_dom"/>
</dbReference>